<keyword evidence="6" id="KW-1000">Mitochondrion outer membrane</keyword>
<dbReference type="PRINTS" id="PR00195">
    <property type="entry name" value="DYNAMIN"/>
</dbReference>
<feature type="region of interest" description="Disordered" evidence="14">
    <location>
        <begin position="514"/>
        <end position="536"/>
    </location>
</feature>
<dbReference type="Proteomes" id="UP001187531">
    <property type="component" value="Unassembled WGS sequence"/>
</dbReference>
<comment type="caution">
    <text evidence="17">The sequence shown here is derived from an EMBL/GenBank/DDBJ whole genome shotgun (WGS) entry which is preliminary data.</text>
</comment>
<keyword evidence="5 13" id="KW-0547">Nucleotide-binding</keyword>
<evidence type="ECO:0000313" key="18">
    <source>
        <dbReference type="Proteomes" id="UP001187531"/>
    </source>
</evidence>
<dbReference type="FunFam" id="3.40.50.300:FF:000172">
    <property type="entry name" value="Dynamin-1-like protein isoform 1"/>
    <property type="match status" value="1"/>
</dbReference>
<comment type="catalytic activity">
    <reaction evidence="12">
        <text>GTP + H2O = GDP + phosphate + H(+)</text>
        <dbReference type="Rhea" id="RHEA:19669"/>
        <dbReference type="ChEBI" id="CHEBI:15377"/>
        <dbReference type="ChEBI" id="CHEBI:15378"/>
        <dbReference type="ChEBI" id="CHEBI:37565"/>
        <dbReference type="ChEBI" id="CHEBI:43474"/>
        <dbReference type="ChEBI" id="CHEBI:58189"/>
        <dbReference type="EC" id="3.6.5.5"/>
    </reaction>
</comment>
<dbReference type="PANTHER" id="PTHR11566">
    <property type="entry name" value="DYNAMIN"/>
    <property type="match status" value="1"/>
</dbReference>
<dbReference type="Pfam" id="PF00350">
    <property type="entry name" value="Dynamin_N"/>
    <property type="match status" value="1"/>
</dbReference>
<gene>
    <name evidence="17" type="ORF">QYM36_009249</name>
</gene>
<keyword evidence="18" id="KW-1185">Reference proteome</keyword>
<protein>
    <recommendedName>
        <fullName evidence="3">dynamin GTPase</fullName>
        <ecNumber evidence="3">3.6.5.5</ecNumber>
    </recommendedName>
</protein>
<comment type="subcellular location">
    <subcellularLocation>
        <location evidence="2">Cytoplasm</location>
        <location evidence="2">Cytosol</location>
    </subcellularLocation>
    <subcellularLocation>
        <location evidence="1">Mitochondrion outer membrane</location>
    </subcellularLocation>
</comment>
<feature type="domain" description="Dynamin-type G" evidence="16">
    <location>
        <begin position="22"/>
        <end position="301"/>
    </location>
</feature>
<dbReference type="SMART" id="SM00302">
    <property type="entry name" value="GED"/>
    <property type="match status" value="1"/>
</dbReference>
<keyword evidence="4" id="KW-0963">Cytoplasm</keyword>
<evidence type="ECO:0000256" key="13">
    <source>
        <dbReference type="RuleBase" id="RU003932"/>
    </source>
</evidence>
<evidence type="ECO:0000256" key="14">
    <source>
        <dbReference type="SAM" id="MobiDB-lite"/>
    </source>
</evidence>
<feature type="domain" description="GED" evidence="15">
    <location>
        <begin position="624"/>
        <end position="715"/>
    </location>
</feature>
<sequence length="716" mass="79381">MEFLIPLINKLQEVCTTVGTDLIQLPQIVVVGSQSSGKSSVLESLVGQSFLPRGTGIVTRCPIVLQLIHVSKEGSDYKSEEEGTGDYDEWARFLHTNTVFTDFNKVQEEIQAYTNKIAGSNKGVSSDALYLKVYSPKVVNLTLVDLPGLTKVPVGDQPEDIEIQVYDLVMRYISNPNSIILAISSANTDIATSEALKLAREVDPDGNRTLAVITKLDLMDTGTDAMDVLCGRVIPVKLGIIGVVNRSQQDIVNNKKFKEVLKDEALFLQRKYPTLASQNGTPHLSKTLNRLLLHHIRKCLPDLKNRITLMSTQFQSLLNSLGEDVIDKKQTLLQIITKFSSAYCSAIDGTGKNIETSELFGGARISYIFHETFGKTLDCINALSGLTQFDILTAIRNSSGPRPALFVPEISFELLVQRQIRKLEEPSLRCVELVHEELQRIVQHCGTEIQTDMMRFPALHDKIKDVITALLRKRLPPTNEMVENMIAIELAYINTRHPDFHPQAVAAATFANSDEGTIPKRSNPTKRHTVSFAPSQTTGNIIINGVDVPKEQIYDASSSSQSNGSWFSNILPSGIGPATNGSRTTAQTAPTSSSPSPVSGSPQRTPTSAASHERQLSDKEKNDCDMIERLIKSYFGIVRKQIQDAVPKIIMYFLVNHMKNSLQSELVTHLYKAEQIDLLLAESEHVATRRREASEMLQALQRASHIIGEIRETHVW</sequence>
<feature type="region of interest" description="Disordered" evidence="14">
    <location>
        <begin position="555"/>
        <end position="621"/>
    </location>
</feature>
<dbReference type="Gene3D" id="3.40.50.300">
    <property type="entry name" value="P-loop containing nucleotide triphosphate hydrolases"/>
    <property type="match status" value="1"/>
</dbReference>
<dbReference type="SUPFAM" id="SSF52540">
    <property type="entry name" value="P-loop containing nucleoside triphosphate hydrolases"/>
    <property type="match status" value="1"/>
</dbReference>
<evidence type="ECO:0000256" key="3">
    <source>
        <dbReference type="ARBA" id="ARBA00011980"/>
    </source>
</evidence>
<dbReference type="GO" id="GO:0005874">
    <property type="term" value="C:microtubule"/>
    <property type="evidence" value="ECO:0007669"/>
    <property type="project" value="TreeGrafter"/>
</dbReference>
<dbReference type="PANTHER" id="PTHR11566:SF21">
    <property type="entry name" value="DYNAMIN RELATED PROTEIN 1, ISOFORM A"/>
    <property type="match status" value="1"/>
</dbReference>
<dbReference type="InterPro" id="IPR019762">
    <property type="entry name" value="Dynamin_GTPase_CS"/>
</dbReference>
<reference evidence="17" key="1">
    <citation type="submission" date="2023-07" db="EMBL/GenBank/DDBJ databases">
        <title>Chromosome-level genome assembly of Artemia franciscana.</title>
        <authorList>
            <person name="Jo E."/>
        </authorList>
    </citation>
    <scope>NUCLEOTIDE SEQUENCE</scope>
    <source>
        <tissue evidence="17">Whole body</tissue>
    </source>
</reference>
<dbReference type="InterPro" id="IPR003130">
    <property type="entry name" value="GED"/>
</dbReference>
<dbReference type="InterPro" id="IPR027417">
    <property type="entry name" value="P-loop_NTPase"/>
</dbReference>
<keyword evidence="10 13" id="KW-0342">GTP-binding</keyword>
<dbReference type="InterPro" id="IPR001401">
    <property type="entry name" value="Dynamin_GTPase"/>
</dbReference>
<dbReference type="GO" id="GO:0003924">
    <property type="term" value="F:GTPase activity"/>
    <property type="evidence" value="ECO:0007669"/>
    <property type="project" value="InterPro"/>
</dbReference>
<dbReference type="PROSITE" id="PS51388">
    <property type="entry name" value="GED"/>
    <property type="match status" value="1"/>
</dbReference>
<accession>A0AA88HLC8</accession>
<dbReference type="GO" id="GO:0006897">
    <property type="term" value="P:endocytosis"/>
    <property type="evidence" value="ECO:0007669"/>
    <property type="project" value="TreeGrafter"/>
</dbReference>
<evidence type="ECO:0000256" key="4">
    <source>
        <dbReference type="ARBA" id="ARBA00022490"/>
    </source>
</evidence>
<dbReference type="Gene3D" id="1.20.120.1240">
    <property type="entry name" value="Dynamin, middle domain"/>
    <property type="match status" value="1"/>
</dbReference>
<dbReference type="EC" id="3.6.5.5" evidence="3"/>
<dbReference type="GO" id="GO:0008289">
    <property type="term" value="F:lipid binding"/>
    <property type="evidence" value="ECO:0007669"/>
    <property type="project" value="UniProtKB-KW"/>
</dbReference>
<dbReference type="GO" id="GO:0005525">
    <property type="term" value="F:GTP binding"/>
    <property type="evidence" value="ECO:0007669"/>
    <property type="project" value="UniProtKB-KW"/>
</dbReference>
<evidence type="ECO:0000256" key="5">
    <source>
        <dbReference type="ARBA" id="ARBA00022741"/>
    </source>
</evidence>
<organism evidence="17 18">
    <name type="scientific">Artemia franciscana</name>
    <name type="common">Brine shrimp</name>
    <name type="synonym">Artemia sanfranciscana</name>
    <dbReference type="NCBI Taxonomy" id="6661"/>
    <lineage>
        <taxon>Eukaryota</taxon>
        <taxon>Metazoa</taxon>
        <taxon>Ecdysozoa</taxon>
        <taxon>Arthropoda</taxon>
        <taxon>Crustacea</taxon>
        <taxon>Branchiopoda</taxon>
        <taxon>Anostraca</taxon>
        <taxon>Artemiidae</taxon>
        <taxon>Artemia</taxon>
    </lineage>
</organism>
<dbReference type="Pfam" id="PF02212">
    <property type="entry name" value="GED"/>
    <property type="match status" value="1"/>
</dbReference>
<evidence type="ECO:0000256" key="6">
    <source>
        <dbReference type="ARBA" id="ARBA00022787"/>
    </source>
</evidence>
<dbReference type="AlphaFoldDB" id="A0AA88HLC8"/>
<evidence type="ECO:0000256" key="1">
    <source>
        <dbReference type="ARBA" id="ARBA00004294"/>
    </source>
</evidence>
<keyword evidence="11" id="KW-0472">Membrane</keyword>
<dbReference type="GO" id="GO:0008017">
    <property type="term" value="F:microtubule binding"/>
    <property type="evidence" value="ECO:0007669"/>
    <property type="project" value="TreeGrafter"/>
</dbReference>
<feature type="compositionally biased region" description="Low complexity" evidence="14">
    <location>
        <begin position="582"/>
        <end position="604"/>
    </location>
</feature>
<keyword evidence="9" id="KW-0496">Mitochondrion</keyword>
<dbReference type="GO" id="GO:0048312">
    <property type="term" value="P:intracellular distribution of mitochondria"/>
    <property type="evidence" value="ECO:0007669"/>
    <property type="project" value="TreeGrafter"/>
</dbReference>
<evidence type="ECO:0000259" key="16">
    <source>
        <dbReference type="PROSITE" id="PS51718"/>
    </source>
</evidence>
<dbReference type="SMART" id="SM00053">
    <property type="entry name" value="DYNc"/>
    <property type="match status" value="1"/>
</dbReference>
<dbReference type="PROSITE" id="PS51718">
    <property type="entry name" value="G_DYNAMIN_2"/>
    <property type="match status" value="1"/>
</dbReference>
<evidence type="ECO:0000256" key="10">
    <source>
        <dbReference type="ARBA" id="ARBA00023134"/>
    </source>
</evidence>
<dbReference type="InterPro" id="IPR020850">
    <property type="entry name" value="GED_dom"/>
</dbReference>
<keyword evidence="7" id="KW-0378">Hydrolase</keyword>
<dbReference type="GO" id="GO:0016559">
    <property type="term" value="P:peroxisome fission"/>
    <property type="evidence" value="ECO:0007669"/>
    <property type="project" value="TreeGrafter"/>
</dbReference>
<proteinExistence type="inferred from homology"/>
<evidence type="ECO:0000256" key="12">
    <source>
        <dbReference type="ARBA" id="ARBA00048040"/>
    </source>
</evidence>
<dbReference type="GO" id="GO:0000266">
    <property type="term" value="P:mitochondrial fission"/>
    <property type="evidence" value="ECO:0007669"/>
    <property type="project" value="TreeGrafter"/>
</dbReference>
<dbReference type="GO" id="GO:0005741">
    <property type="term" value="C:mitochondrial outer membrane"/>
    <property type="evidence" value="ECO:0007669"/>
    <property type="project" value="UniProtKB-SubCell"/>
</dbReference>
<dbReference type="EMBL" id="JAVRJZ010000014">
    <property type="protein sequence ID" value="KAK2713318.1"/>
    <property type="molecule type" value="Genomic_DNA"/>
</dbReference>
<evidence type="ECO:0000313" key="17">
    <source>
        <dbReference type="EMBL" id="KAK2713318.1"/>
    </source>
</evidence>
<evidence type="ECO:0000256" key="11">
    <source>
        <dbReference type="ARBA" id="ARBA00023136"/>
    </source>
</evidence>
<dbReference type="InterPro" id="IPR022812">
    <property type="entry name" value="Dynamin"/>
</dbReference>
<dbReference type="PROSITE" id="PS00410">
    <property type="entry name" value="G_DYNAMIN_1"/>
    <property type="match status" value="1"/>
</dbReference>
<dbReference type="InterPro" id="IPR000375">
    <property type="entry name" value="Dynamin_stalk"/>
</dbReference>
<evidence type="ECO:0000256" key="7">
    <source>
        <dbReference type="ARBA" id="ARBA00022801"/>
    </source>
</evidence>
<dbReference type="CDD" id="cd08771">
    <property type="entry name" value="DLP_1"/>
    <property type="match status" value="1"/>
</dbReference>
<evidence type="ECO:0000259" key="15">
    <source>
        <dbReference type="PROSITE" id="PS51388"/>
    </source>
</evidence>
<feature type="compositionally biased region" description="Basic and acidic residues" evidence="14">
    <location>
        <begin position="611"/>
        <end position="621"/>
    </location>
</feature>
<dbReference type="InterPro" id="IPR030381">
    <property type="entry name" value="G_DYNAMIN_dom"/>
</dbReference>
<evidence type="ECO:0000256" key="8">
    <source>
        <dbReference type="ARBA" id="ARBA00023121"/>
    </source>
</evidence>
<evidence type="ECO:0000256" key="9">
    <source>
        <dbReference type="ARBA" id="ARBA00023128"/>
    </source>
</evidence>
<feature type="compositionally biased region" description="Low complexity" evidence="14">
    <location>
        <begin position="557"/>
        <end position="568"/>
    </location>
</feature>
<name>A0AA88HLC8_ARTSF</name>
<keyword evidence="8" id="KW-0446">Lipid-binding</keyword>
<comment type="similarity">
    <text evidence="13">Belongs to the TRAFAC class dynamin-like GTPase superfamily. Dynamin/Fzo/YdjA family.</text>
</comment>
<dbReference type="GO" id="GO:0005829">
    <property type="term" value="C:cytosol"/>
    <property type="evidence" value="ECO:0007669"/>
    <property type="project" value="UniProtKB-SubCell"/>
</dbReference>
<dbReference type="Pfam" id="PF01031">
    <property type="entry name" value="Dynamin_M"/>
    <property type="match status" value="1"/>
</dbReference>
<evidence type="ECO:0000256" key="2">
    <source>
        <dbReference type="ARBA" id="ARBA00004514"/>
    </source>
</evidence>
<dbReference type="InterPro" id="IPR045063">
    <property type="entry name" value="Dynamin_N"/>
</dbReference>